<dbReference type="Gene3D" id="3.90.79.10">
    <property type="entry name" value="Nucleoside Triphosphate Pyrophosphohydrolase"/>
    <property type="match status" value="1"/>
</dbReference>
<accession>A0ABW4RSH0</accession>
<comment type="caution">
    <text evidence="3">The sequence shown here is derived from an EMBL/GenBank/DDBJ whole genome shotgun (WGS) entry which is preliminary data.</text>
</comment>
<dbReference type="InterPro" id="IPR015797">
    <property type="entry name" value="NUDIX_hydrolase-like_dom_sf"/>
</dbReference>
<dbReference type="InterPro" id="IPR000086">
    <property type="entry name" value="NUDIX_hydrolase_dom"/>
</dbReference>
<keyword evidence="4" id="KW-1185">Reference proteome</keyword>
<name>A0ABW4RSH0_9ACTN</name>
<feature type="domain" description="Nudix hydrolase" evidence="2">
    <location>
        <begin position="44"/>
        <end position="176"/>
    </location>
</feature>
<proteinExistence type="inferred from homology"/>
<dbReference type="CDD" id="cd03674">
    <property type="entry name" value="NUDIX_Hydrolase"/>
    <property type="match status" value="1"/>
</dbReference>
<keyword evidence="3" id="KW-0378">Hydrolase</keyword>
<evidence type="ECO:0000259" key="2">
    <source>
        <dbReference type="PROSITE" id="PS51462"/>
    </source>
</evidence>
<dbReference type="GO" id="GO:0016787">
    <property type="term" value="F:hydrolase activity"/>
    <property type="evidence" value="ECO:0007669"/>
    <property type="project" value="UniProtKB-KW"/>
</dbReference>
<dbReference type="PANTHER" id="PTHR43736">
    <property type="entry name" value="ADP-RIBOSE PYROPHOSPHATASE"/>
    <property type="match status" value="1"/>
</dbReference>
<sequence length="183" mass="19713">MQLHDAVTCLTSWTPPEQHQRALREAFLGLLAAREDALQRSCLPGHLTASAMVLDVTGSAVCLVHHGLVGAWLQPGGHLEPGDADLASAALREAVEETGLEGLQVDPVPIGLDVHPITCRGAAAPTRHFDVRFLVVSEGGRPVVSEESHDVRWFGLDELPDDLFDEVRELVRWGRARLAGGPS</sequence>
<dbReference type="EMBL" id="JBHUFZ010000008">
    <property type="protein sequence ID" value="MFD1889273.1"/>
    <property type="molecule type" value="Genomic_DNA"/>
</dbReference>
<comment type="similarity">
    <text evidence="1">Belongs to the Nudix hydrolase family.</text>
</comment>
<dbReference type="SUPFAM" id="SSF55811">
    <property type="entry name" value="Nudix"/>
    <property type="match status" value="1"/>
</dbReference>
<gene>
    <name evidence="3" type="ORF">ACFSCS_03605</name>
</gene>
<dbReference type="Proteomes" id="UP001597326">
    <property type="component" value="Unassembled WGS sequence"/>
</dbReference>
<protein>
    <submittedName>
        <fullName evidence="3">NUDIX hydrolase</fullName>
    </submittedName>
</protein>
<dbReference type="PROSITE" id="PS51462">
    <property type="entry name" value="NUDIX"/>
    <property type="match status" value="1"/>
</dbReference>
<dbReference type="Pfam" id="PF00293">
    <property type="entry name" value="NUDIX"/>
    <property type="match status" value="1"/>
</dbReference>
<organism evidence="3 4">
    <name type="scientific">Luteococcus peritonei</name>
    <dbReference type="NCBI Taxonomy" id="88874"/>
    <lineage>
        <taxon>Bacteria</taxon>
        <taxon>Bacillati</taxon>
        <taxon>Actinomycetota</taxon>
        <taxon>Actinomycetes</taxon>
        <taxon>Propionibacteriales</taxon>
        <taxon>Propionibacteriaceae</taxon>
        <taxon>Luteococcus</taxon>
    </lineage>
</organism>
<reference evidence="4" key="1">
    <citation type="journal article" date="2019" name="Int. J. Syst. Evol. Microbiol.">
        <title>The Global Catalogue of Microorganisms (GCM) 10K type strain sequencing project: providing services to taxonomists for standard genome sequencing and annotation.</title>
        <authorList>
            <consortium name="The Broad Institute Genomics Platform"/>
            <consortium name="The Broad Institute Genome Sequencing Center for Infectious Disease"/>
            <person name="Wu L."/>
            <person name="Ma J."/>
        </authorList>
    </citation>
    <scope>NUCLEOTIDE SEQUENCE [LARGE SCALE GENOMIC DNA]</scope>
    <source>
        <strain evidence="4">CAIM 431</strain>
    </source>
</reference>
<evidence type="ECO:0000313" key="3">
    <source>
        <dbReference type="EMBL" id="MFD1889273.1"/>
    </source>
</evidence>
<dbReference type="RefSeq" id="WP_343872269.1">
    <property type="nucleotide sequence ID" value="NZ_BAAAIX010000007.1"/>
</dbReference>
<evidence type="ECO:0000256" key="1">
    <source>
        <dbReference type="ARBA" id="ARBA00005582"/>
    </source>
</evidence>
<evidence type="ECO:0000313" key="4">
    <source>
        <dbReference type="Proteomes" id="UP001597326"/>
    </source>
</evidence>
<dbReference type="PANTHER" id="PTHR43736:SF1">
    <property type="entry name" value="DIHYDRONEOPTERIN TRIPHOSPHATE DIPHOSPHATASE"/>
    <property type="match status" value="1"/>
</dbReference>